<accession>A0ABD0KQQ0</accession>
<dbReference type="AlphaFoldDB" id="A0ABD0KQQ0"/>
<dbReference type="EMBL" id="JACVVK020000136">
    <property type="protein sequence ID" value="KAK7489517.1"/>
    <property type="molecule type" value="Genomic_DNA"/>
</dbReference>
<sequence>MSPILRAVGAGVWGQGLAVMEIDPRYNTRAEDVFQTTAVSCCIPSIDLFLFGGCKRLVERLSQADGNTGSDGRALKSLAINISVECREWPRYNRW</sequence>
<dbReference type="Proteomes" id="UP001519460">
    <property type="component" value="Unassembled WGS sequence"/>
</dbReference>
<evidence type="ECO:0000313" key="2">
    <source>
        <dbReference type="Proteomes" id="UP001519460"/>
    </source>
</evidence>
<name>A0ABD0KQQ0_9CAEN</name>
<comment type="caution">
    <text evidence="1">The sequence shown here is derived from an EMBL/GenBank/DDBJ whole genome shotgun (WGS) entry which is preliminary data.</text>
</comment>
<protein>
    <submittedName>
        <fullName evidence="1">Uncharacterized protein</fullName>
    </submittedName>
</protein>
<gene>
    <name evidence="1" type="ORF">BaRGS_00019151</name>
</gene>
<keyword evidence="2" id="KW-1185">Reference proteome</keyword>
<proteinExistence type="predicted"/>
<reference evidence="1 2" key="1">
    <citation type="journal article" date="2023" name="Sci. Data">
        <title>Genome assembly of the Korean intertidal mud-creeper Batillaria attramentaria.</title>
        <authorList>
            <person name="Patra A.K."/>
            <person name="Ho P.T."/>
            <person name="Jun S."/>
            <person name="Lee S.J."/>
            <person name="Kim Y."/>
            <person name="Won Y.J."/>
        </authorList>
    </citation>
    <scope>NUCLEOTIDE SEQUENCE [LARGE SCALE GENOMIC DNA]</scope>
    <source>
        <strain evidence="1">Wonlab-2016</strain>
    </source>
</reference>
<evidence type="ECO:0000313" key="1">
    <source>
        <dbReference type="EMBL" id="KAK7489517.1"/>
    </source>
</evidence>
<organism evidence="1 2">
    <name type="scientific">Batillaria attramentaria</name>
    <dbReference type="NCBI Taxonomy" id="370345"/>
    <lineage>
        <taxon>Eukaryota</taxon>
        <taxon>Metazoa</taxon>
        <taxon>Spiralia</taxon>
        <taxon>Lophotrochozoa</taxon>
        <taxon>Mollusca</taxon>
        <taxon>Gastropoda</taxon>
        <taxon>Caenogastropoda</taxon>
        <taxon>Sorbeoconcha</taxon>
        <taxon>Cerithioidea</taxon>
        <taxon>Batillariidae</taxon>
        <taxon>Batillaria</taxon>
    </lineage>
</organism>